<evidence type="ECO:0000313" key="2">
    <source>
        <dbReference type="EMBL" id="AGS54122.1"/>
    </source>
</evidence>
<keyword evidence="1" id="KW-0472">Membrane</keyword>
<feature type="transmembrane region" description="Helical" evidence="1">
    <location>
        <begin position="20"/>
        <end position="40"/>
    </location>
</feature>
<accession>A0A806K299</accession>
<organism evidence="2">
    <name type="scientific">uncultured bacterium contig00021</name>
    <dbReference type="NCBI Taxonomy" id="1181511"/>
    <lineage>
        <taxon>Bacteria</taxon>
        <taxon>environmental samples</taxon>
    </lineage>
</organism>
<reference evidence="2" key="1">
    <citation type="submission" date="2012-03" db="EMBL/GenBank/DDBJ databases">
        <title>Functional metagenomics reveals considerable lignocellulase gene clusters in the gut microbiome of a wood-feeding higher termite.</title>
        <authorList>
            <person name="Liu N."/>
        </authorList>
    </citation>
    <scope>NUCLEOTIDE SEQUENCE</scope>
</reference>
<keyword evidence="1" id="KW-0812">Transmembrane</keyword>
<dbReference type="AlphaFoldDB" id="A0A806K299"/>
<dbReference type="EMBL" id="JQ844277">
    <property type="protein sequence ID" value="AGS54122.1"/>
    <property type="molecule type" value="Genomic_DNA"/>
</dbReference>
<protein>
    <submittedName>
        <fullName evidence="2">Uncharacterized protein</fullName>
    </submittedName>
</protein>
<proteinExistence type="predicted"/>
<keyword evidence="1" id="KW-1133">Transmembrane helix</keyword>
<evidence type="ECO:0000256" key="1">
    <source>
        <dbReference type="SAM" id="Phobius"/>
    </source>
</evidence>
<name>A0A806K299_9BACT</name>
<sequence>MPAAAKKDAKNLSHEIFLDIYAAIIFLSFYFRPVCFIIDIGR</sequence>